<evidence type="ECO:0000313" key="12">
    <source>
        <dbReference type="Proteomes" id="UP001302812"/>
    </source>
</evidence>
<evidence type="ECO:0000256" key="8">
    <source>
        <dbReference type="ARBA" id="ARBA00022801"/>
    </source>
</evidence>
<keyword evidence="12" id="KW-1185">Reference proteome</keyword>
<dbReference type="InterPro" id="IPR050092">
    <property type="entry name" value="RNase_H"/>
</dbReference>
<dbReference type="SUPFAM" id="SSF144232">
    <property type="entry name" value="HIT/MYND zinc finger-like"/>
    <property type="match status" value="1"/>
</dbReference>
<evidence type="ECO:0000313" key="11">
    <source>
        <dbReference type="EMBL" id="KAK4113373.1"/>
    </source>
</evidence>
<dbReference type="InterPro" id="IPR002156">
    <property type="entry name" value="RNaseH_domain"/>
</dbReference>
<evidence type="ECO:0000256" key="6">
    <source>
        <dbReference type="ARBA" id="ARBA00022759"/>
    </source>
</evidence>
<keyword evidence="7" id="KW-0863">Zinc-finger</keyword>
<protein>
    <recommendedName>
        <fullName evidence="3">ribonuclease H</fullName>
        <ecNumber evidence="3">3.1.26.4</ecNumber>
    </recommendedName>
</protein>
<dbReference type="Gene3D" id="3.30.420.10">
    <property type="entry name" value="Ribonuclease H-like superfamily/Ribonuclease H"/>
    <property type="match status" value="1"/>
</dbReference>
<dbReference type="PANTHER" id="PTHR10642:SF26">
    <property type="entry name" value="RIBONUCLEASE H1"/>
    <property type="match status" value="1"/>
</dbReference>
<dbReference type="InterPro" id="IPR012337">
    <property type="entry name" value="RNaseH-like_sf"/>
</dbReference>
<reference evidence="11" key="1">
    <citation type="journal article" date="2023" name="Mol. Phylogenet. Evol.">
        <title>Genome-scale phylogeny and comparative genomics of the fungal order Sordariales.</title>
        <authorList>
            <person name="Hensen N."/>
            <person name="Bonometti L."/>
            <person name="Westerberg I."/>
            <person name="Brannstrom I.O."/>
            <person name="Guillou S."/>
            <person name="Cros-Aarteil S."/>
            <person name="Calhoun S."/>
            <person name="Haridas S."/>
            <person name="Kuo A."/>
            <person name="Mondo S."/>
            <person name="Pangilinan J."/>
            <person name="Riley R."/>
            <person name="LaButti K."/>
            <person name="Andreopoulos B."/>
            <person name="Lipzen A."/>
            <person name="Chen C."/>
            <person name="Yan M."/>
            <person name="Daum C."/>
            <person name="Ng V."/>
            <person name="Clum A."/>
            <person name="Steindorff A."/>
            <person name="Ohm R.A."/>
            <person name="Martin F."/>
            <person name="Silar P."/>
            <person name="Natvig D.O."/>
            <person name="Lalanne C."/>
            <person name="Gautier V."/>
            <person name="Ament-Velasquez S.L."/>
            <person name="Kruys A."/>
            <person name="Hutchinson M.I."/>
            <person name="Powell A.J."/>
            <person name="Barry K."/>
            <person name="Miller A.N."/>
            <person name="Grigoriev I.V."/>
            <person name="Debuchy R."/>
            <person name="Gladieux P."/>
            <person name="Hiltunen Thoren M."/>
            <person name="Johannesson H."/>
        </authorList>
    </citation>
    <scope>NUCLEOTIDE SEQUENCE</scope>
    <source>
        <strain evidence="11">CBS 508.74</strain>
    </source>
</reference>
<proteinExistence type="inferred from homology"/>
<sequence length="782" mass="86574">MDTIYLGILEPAMDAIGYLGYDSPLDENNVSGSCHFTDAKSDGDSDLFGYYGLSPQRCPVCASTLGLRCCPGCEVVSYCGSAHQATHRAKHKQVCNAIKRTRQALEREETTLKSTSHPRVIENVFKEGVFYPDFWSRPTTRGYMRARLSAADALLKIDTAPAVEQALDHFTDMIRLNRMDDLRVRDFIPGLLLRLGHEQECYDFLKWWATVNDSADTTRPYLNIHNADAFEPVDMFCSRTANLSHLVMLTLLKLRLSLDLQAYETRFEFDTVRSDRPLGKLVRSRVRHMSPQRIAKTSTALTAQYHRLCRAVNDRNPHFWDALIDGGTDVSIMPQSYNPGPLEEAQVALHQCKAAWQESEDALVMLEVDTCPFVSVYRGPTTVVAAGDTQYAAPAQTAANMEIRRGAGSVFPTQYNSPETFAATSVGHLGVVWFVSISQPGKVLVYVDGACTNNGQAKPRAGWAVVHGPGDVTFGRLEDKGPFGDDSVATSNRAELRAVIAALRLCDWQTEGFNSLVIATDSTYVVDGATGWARGWVRNGRKTRTGAHVKNKDLWELLLGETERWWDRGETAVARSDEPRFRDVTIEAGRQTAPQTTTLTVNTRLGSNPRILALCLEYEDLFDDCFGSLVSQLYSKAKMERATTTKTALQVLNQNPPPSVILVTDGAITRQKEVFERVVDRLHEGATVVLAGCFSSNVTTGQFDRFFARIGLPWRRGNYRRKTVSLRQQLGNSGLANQLPSAYSQKAVFVKNVGKSAVWYSEGGGSDMAAVAFTKIGLGRLG</sequence>
<dbReference type="Gene3D" id="6.10.140.2220">
    <property type="match status" value="1"/>
</dbReference>
<evidence type="ECO:0000256" key="2">
    <source>
        <dbReference type="ARBA" id="ARBA00005300"/>
    </source>
</evidence>
<organism evidence="11 12">
    <name type="scientific">Canariomyces notabilis</name>
    <dbReference type="NCBI Taxonomy" id="2074819"/>
    <lineage>
        <taxon>Eukaryota</taxon>
        <taxon>Fungi</taxon>
        <taxon>Dikarya</taxon>
        <taxon>Ascomycota</taxon>
        <taxon>Pezizomycotina</taxon>
        <taxon>Sordariomycetes</taxon>
        <taxon>Sordariomycetidae</taxon>
        <taxon>Sordariales</taxon>
        <taxon>Chaetomiaceae</taxon>
        <taxon>Canariomyces</taxon>
    </lineage>
</organism>
<dbReference type="PROSITE" id="PS50879">
    <property type="entry name" value="RNASE_H_1"/>
    <property type="match status" value="1"/>
</dbReference>
<dbReference type="PANTHER" id="PTHR10642">
    <property type="entry name" value="RIBONUCLEASE H1"/>
    <property type="match status" value="1"/>
</dbReference>
<evidence type="ECO:0000256" key="7">
    <source>
        <dbReference type="ARBA" id="ARBA00022771"/>
    </source>
</evidence>
<dbReference type="GO" id="GO:0008270">
    <property type="term" value="F:zinc ion binding"/>
    <property type="evidence" value="ECO:0007669"/>
    <property type="project" value="UniProtKB-KW"/>
</dbReference>
<feature type="domain" description="RNase H type-1" evidence="10">
    <location>
        <begin position="439"/>
        <end position="605"/>
    </location>
</feature>
<dbReference type="EMBL" id="MU853339">
    <property type="protein sequence ID" value="KAK4113373.1"/>
    <property type="molecule type" value="Genomic_DNA"/>
</dbReference>
<evidence type="ECO:0000256" key="3">
    <source>
        <dbReference type="ARBA" id="ARBA00012180"/>
    </source>
</evidence>
<keyword evidence="4" id="KW-0540">Nuclease</keyword>
<dbReference type="CDD" id="cd13934">
    <property type="entry name" value="RNase_H_Dikarya_like"/>
    <property type="match status" value="1"/>
</dbReference>
<evidence type="ECO:0000256" key="4">
    <source>
        <dbReference type="ARBA" id="ARBA00022722"/>
    </source>
</evidence>
<reference evidence="11" key="2">
    <citation type="submission" date="2023-05" db="EMBL/GenBank/DDBJ databases">
        <authorList>
            <consortium name="Lawrence Berkeley National Laboratory"/>
            <person name="Steindorff A."/>
            <person name="Hensen N."/>
            <person name="Bonometti L."/>
            <person name="Westerberg I."/>
            <person name="Brannstrom I.O."/>
            <person name="Guillou S."/>
            <person name="Cros-Aarteil S."/>
            <person name="Calhoun S."/>
            <person name="Haridas S."/>
            <person name="Kuo A."/>
            <person name="Mondo S."/>
            <person name="Pangilinan J."/>
            <person name="Riley R."/>
            <person name="Labutti K."/>
            <person name="Andreopoulos B."/>
            <person name="Lipzen A."/>
            <person name="Chen C."/>
            <person name="Yanf M."/>
            <person name="Daum C."/>
            <person name="Ng V."/>
            <person name="Clum A."/>
            <person name="Ohm R."/>
            <person name="Martin F."/>
            <person name="Silar P."/>
            <person name="Natvig D."/>
            <person name="Lalanne C."/>
            <person name="Gautier V."/>
            <person name="Ament-Velasquez S.L."/>
            <person name="Kruys A."/>
            <person name="Hutchinson M.I."/>
            <person name="Powell A.J."/>
            <person name="Barry K."/>
            <person name="Miller A.N."/>
            <person name="Grigoriev I.V."/>
            <person name="Debuchy R."/>
            <person name="Gladieux P."/>
            <person name="Thoren M.H."/>
            <person name="Johannesson H."/>
        </authorList>
    </citation>
    <scope>NUCLEOTIDE SEQUENCE</scope>
    <source>
        <strain evidence="11">CBS 508.74</strain>
    </source>
</reference>
<comment type="similarity">
    <text evidence="2">Belongs to the RNase H family.</text>
</comment>
<evidence type="ECO:0000256" key="5">
    <source>
        <dbReference type="ARBA" id="ARBA00022723"/>
    </source>
</evidence>
<dbReference type="InterPro" id="IPR002893">
    <property type="entry name" value="Znf_MYND"/>
</dbReference>
<dbReference type="PROSITE" id="PS01360">
    <property type="entry name" value="ZF_MYND_1"/>
    <property type="match status" value="1"/>
</dbReference>
<dbReference type="GO" id="GO:0003676">
    <property type="term" value="F:nucleic acid binding"/>
    <property type="evidence" value="ECO:0007669"/>
    <property type="project" value="InterPro"/>
</dbReference>
<dbReference type="Pfam" id="PF00075">
    <property type="entry name" value="RNase_H"/>
    <property type="match status" value="1"/>
</dbReference>
<name>A0AAN6TFA9_9PEZI</name>
<dbReference type="GeneID" id="89941732"/>
<accession>A0AAN6TFA9</accession>
<dbReference type="Pfam" id="PF01753">
    <property type="entry name" value="zf-MYND"/>
    <property type="match status" value="1"/>
</dbReference>
<keyword evidence="5" id="KW-0479">Metal-binding</keyword>
<keyword evidence="8" id="KW-0378">Hydrolase</keyword>
<dbReference type="SUPFAM" id="SSF53098">
    <property type="entry name" value="Ribonuclease H-like"/>
    <property type="match status" value="1"/>
</dbReference>
<keyword evidence="6" id="KW-0255">Endonuclease</keyword>
<evidence type="ECO:0000259" key="10">
    <source>
        <dbReference type="PROSITE" id="PS50879"/>
    </source>
</evidence>
<evidence type="ECO:0000256" key="1">
    <source>
        <dbReference type="ARBA" id="ARBA00000077"/>
    </source>
</evidence>
<dbReference type="RefSeq" id="XP_064670943.1">
    <property type="nucleotide sequence ID" value="XM_064817607.1"/>
</dbReference>
<dbReference type="GO" id="GO:0043137">
    <property type="term" value="P:DNA replication, removal of RNA primer"/>
    <property type="evidence" value="ECO:0007669"/>
    <property type="project" value="TreeGrafter"/>
</dbReference>
<comment type="catalytic activity">
    <reaction evidence="1">
        <text>Endonucleolytic cleavage to 5'-phosphomonoester.</text>
        <dbReference type="EC" id="3.1.26.4"/>
    </reaction>
</comment>
<evidence type="ECO:0000256" key="9">
    <source>
        <dbReference type="ARBA" id="ARBA00022833"/>
    </source>
</evidence>
<dbReference type="EC" id="3.1.26.4" evidence="3"/>
<dbReference type="GO" id="GO:0004523">
    <property type="term" value="F:RNA-DNA hybrid ribonuclease activity"/>
    <property type="evidence" value="ECO:0007669"/>
    <property type="project" value="UniProtKB-EC"/>
</dbReference>
<dbReference type="InterPro" id="IPR036397">
    <property type="entry name" value="RNaseH_sf"/>
</dbReference>
<comment type="caution">
    <text evidence="11">The sequence shown here is derived from an EMBL/GenBank/DDBJ whole genome shotgun (WGS) entry which is preliminary data.</text>
</comment>
<keyword evidence="9" id="KW-0862">Zinc</keyword>
<dbReference type="Proteomes" id="UP001302812">
    <property type="component" value="Unassembled WGS sequence"/>
</dbReference>
<dbReference type="AlphaFoldDB" id="A0AAN6TFA9"/>
<gene>
    <name evidence="11" type="ORF">N656DRAFT_797251</name>
</gene>